<comment type="caution">
    <text evidence="17">The sequence shown here is derived from an EMBL/GenBank/DDBJ whole genome shotgun (WGS) entry which is preliminary data.</text>
</comment>
<keyword evidence="18" id="KW-1185">Reference proteome</keyword>
<dbReference type="PIRSF" id="PIRSF000127">
    <property type="entry name" value="Xanthine_DH"/>
    <property type="match status" value="1"/>
</dbReference>
<dbReference type="InterPro" id="IPR037165">
    <property type="entry name" value="AldOxase/xan_DH_Mopterin-bd_sf"/>
</dbReference>
<dbReference type="SUPFAM" id="SSF54665">
    <property type="entry name" value="CO dehydrogenase molybdoprotein N-domain-like"/>
    <property type="match status" value="1"/>
</dbReference>
<reference evidence="17 18" key="1">
    <citation type="submission" date="2024-08" db="EMBL/GenBank/DDBJ databases">
        <authorList>
            <person name="Cucini C."/>
            <person name="Frati F."/>
        </authorList>
    </citation>
    <scope>NUCLEOTIDE SEQUENCE [LARGE SCALE GENOMIC DNA]</scope>
</reference>
<dbReference type="InterPro" id="IPR036683">
    <property type="entry name" value="CO_DH_flav_C_dom_sf"/>
</dbReference>
<dbReference type="InterPro" id="IPR016208">
    <property type="entry name" value="Ald_Oxase/xanthine_DH-like"/>
</dbReference>
<comment type="cofactor">
    <cofactor evidence="1">
        <name>Mo-molybdopterin</name>
        <dbReference type="ChEBI" id="CHEBI:71302"/>
    </cofactor>
</comment>
<dbReference type="Gene3D" id="3.10.20.30">
    <property type="match status" value="1"/>
</dbReference>
<dbReference type="SUPFAM" id="SSF55447">
    <property type="entry name" value="CO dehydrogenase flavoprotein C-terminal domain-like"/>
    <property type="match status" value="1"/>
</dbReference>
<dbReference type="PROSITE" id="PS51085">
    <property type="entry name" value="2FE2S_FER_2"/>
    <property type="match status" value="1"/>
</dbReference>
<dbReference type="Gene3D" id="3.30.465.10">
    <property type="match status" value="1"/>
</dbReference>
<dbReference type="Pfam" id="PF00941">
    <property type="entry name" value="FAD_binding_5"/>
    <property type="match status" value="1"/>
</dbReference>
<comment type="similarity">
    <text evidence="4">Belongs to the xanthine dehydrogenase family.</text>
</comment>
<organism evidence="17 18">
    <name type="scientific">Orchesella dallaii</name>
    <dbReference type="NCBI Taxonomy" id="48710"/>
    <lineage>
        <taxon>Eukaryota</taxon>
        <taxon>Metazoa</taxon>
        <taxon>Ecdysozoa</taxon>
        <taxon>Arthropoda</taxon>
        <taxon>Hexapoda</taxon>
        <taxon>Collembola</taxon>
        <taxon>Entomobryomorpha</taxon>
        <taxon>Entomobryoidea</taxon>
        <taxon>Orchesellidae</taxon>
        <taxon>Orchesellinae</taxon>
        <taxon>Orchesella</taxon>
    </lineage>
</organism>
<keyword evidence="5" id="KW-0500">Molybdenum</keyword>
<dbReference type="SMART" id="SM01008">
    <property type="entry name" value="Ald_Xan_dh_C"/>
    <property type="match status" value="1"/>
</dbReference>
<dbReference type="Pfam" id="PF03450">
    <property type="entry name" value="CO_deh_flav_C"/>
    <property type="match status" value="1"/>
</dbReference>
<evidence type="ECO:0000256" key="3">
    <source>
        <dbReference type="ARBA" id="ARBA00004275"/>
    </source>
</evidence>
<feature type="domain" description="2Fe-2S ferredoxin-type" evidence="15">
    <location>
        <begin position="19"/>
        <end position="112"/>
    </location>
</feature>
<comment type="cofactor">
    <cofactor evidence="2">
        <name>FAD</name>
        <dbReference type="ChEBI" id="CHEBI:57692"/>
    </cofactor>
</comment>
<dbReference type="PROSITE" id="PS00197">
    <property type="entry name" value="2FE2S_FER_1"/>
    <property type="match status" value="1"/>
</dbReference>
<dbReference type="SUPFAM" id="SSF56176">
    <property type="entry name" value="FAD-binding/transporter-associated domain-like"/>
    <property type="match status" value="1"/>
</dbReference>
<dbReference type="Gene3D" id="1.10.150.120">
    <property type="entry name" value="[2Fe-2S]-binding domain"/>
    <property type="match status" value="1"/>
</dbReference>
<evidence type="ECO:0000256" key="2">
    <source>
        <dbReference type="ARBA" id="ARBA00001974"/>
    </source>
</evidence>
<dbReference type="InterPro" id="IPR012675">
    <property type="entry name" value="Beta-grasp_dom_sf"/>
</dbReference>
<evidence type="ECO:0000259" key="15">
    <source>
        <dbReference type="PROSITE" id="PS51085"/>
    </source>
</evidence>
<keyword evidence="8" id="KW-0479">Metal-binding</keyword>
<dbReference type="InterPro" id="IPR036856">
    <property type="entry name" value="Ald_Oxase/Xan_DH_a/b_sf"/>
</dbReference>
<evidence type="ECO:0000256" key="10">
    <source>
        <dbReference type="ARBA" id="ARBA00023002"/>
    </source>
</evidence>
<protein>
    <recommendedName>
        <fullName evidence="19">Xanthine dehydrogenase</fullName>
    </recommendedName>
</protein>
<comment type="subcellular location">
    <subcellularLocation>
        <location evidence="3">Peroxisome</location>
    </subcellularLocation>
</comment>
<evidence type="ECO:0000256" key="12">
    <source>
        <dbReference type="ARBA" id="ARBA00023014"/>
    </source>
</evidence>
<dbReference type="InterPro" id="IPR036010">
    <property type="entry name" value="2Fe-2S_ferredoxin-like_sf"/>
</dbReference>
<keyword evidence="13" id="KW-0576">Peroxisome</keyword>
<evidence type="ECO:0000313" key="18">
    <source>
        <dbReference type="Proteomes" id="UP001642540"/>
    </source>
</evidence>
<dbReference type="InterPro" id="IPR002346">
    <property type="entry name" value="Mopterin_DH_FAD-bd"/>
</dbReference>
<dbReference type="SUPFAM" id="SSF47741">
    <property type="entry name" value="CO dehydrogenase ISP C-domain like"/>
    <property type="match status" value="1"/>
</dbReference>
<dbReference type="Pfam" id="PF20256">
    <property type="entry name" value="MoCoBD_2"/>
    <property type="match status" value="2"/>
</dbReference>
<dbReference type="InterPro" id="IPR002888">
    <property type="entry name" value="2Fe-2S-bd"/>
</dbReference>
<dbReference type="Pfam" id="PF01315">
    <property type="entry name" value="Ald_Xan_dh_C"/>
    <property type="match status" value="1"/>
</dbReference>
<dbReference type="Pfam" id="PF02738">
    <property type="entry name" value="MoCoBD_1"/>
    <property type="match status" value="1"/>
</dbReference>
<dbReference type="InterPro" id="IPR008274">
    <property type="entry name" value="AldOxase/xan_DH_MoCoBD1"/>
</dbReference>
<keyword evidence="6" id="KW-0285">Flavoprotein</keyword>
<evidence type="ECO:0000256" key="4">
    <source>
        <dbReference type="ARBA" id="ARBA00006849"/>
    </source>
</evidence>
<feature type="domain" description="FAD-binding PCMH-type" evidence="16">
    <location>
        <begin position="229"/>
        <end position="412"/>
    </location>
</feature>
<name>A0ABP1QRU3_9HEXA</name>
<dbReference type="InterPro" id="IPR036884">
    <property type="entry name" value="2Fe-2S-bd_dom_sf"/>
</dbReference>
<dbReference type="Proteomes" id="UP001642540">
    <property type="component" value="Unassembled WGS sequence"/>
</dbReference>
<dbReference type="InterPro" id="IPR046867">
    <property type="entry name" value="AldOxase/xan_DH_MoCoBD2"/>
</dbReference>
<keyword evidence="10" id="KW-0560">Oxidoreductase</keyword>
<evidence type="ECO:0008006" key="19">
    <source>
        <dbReference type="Google" id="ProtNLM"/>
    </source>
</evidence>
<feature type="region of interest" description="Disordered" evidence="14">
    <location>
        <begin position="533"/>
        <end position="553"/>
    </location>
</feature>
<evidence type="ECO:0000256" key="6">
    <source>
        <dbReference type="ARBA" id="ARBA00022630"/>
    </source>
</evidence>
<dbReference type="InterPro" id="IPR036318">
    <property type="entry name" value="FAD-bd_PCMH-like_sf"/>
</dbReference>
<evidence type="ECO:0000256" key="1">
    <source>
        <dbReference type="ARBA" id="ARBA00001924"/>
    </source>
</evidence>
<dbReference type="SMART" id="SM01092">
    <property type="entry name" value="CO_deh_flav_C"/>
    <property type="match status" value="1"/>
</dbReference>
<dbReference type="CDD" id="cd00207">
    <property type="entry name" value="fer2"/>
    <property type="match status" value="1"/>
</dbReference>
<evidence type="ECO:0000256" key="9">
    <source>
        <dbReference type="ARBA" id="ARBA00022827"/>
    </source>
</evidence>
<dbReference type="InterPro" id="IPR001041">
    <property type="entry name" value="2Fe-2S_ferredoxin-type"/>
</dbReference>
<dbReference type="Gene3D" id="3.30.390.50">
    <property type="entry name" value="CO dehydrogenase flavoprotein, C-terminal domain"/>
    <property type="match status" value="1"/>
</dbReference>
<dbReference type="PROSITE" id="PS51387">
    <property type="entry name" value="FAD_PCMH"/>
    <property type="match status" value="1"/>
</dbReference>
<keyword evidence="12" id="KW-0411">Iron-sulfur</keyword>
<accession>A0ABP1QRU3</accession>
<evidence type="ECO:0000256" key="11">
    <source>
        <dbReference type="ARBA" id="ARBA00023004"/>
    </source>
</evidence>
<dbReference type="InterPro" id="IPR006058">
    <property type="entry name" value="2Fe2S_fd_BS"/>
</dbReference>
<dbReference type="PANTHER" id="PTHR11908">
    <property type="entry name" value="XANTHINE DEHYDROGENASE"/>
    <property type="match status" value="1"/>
</dbReference>
<evidence type="ECO:0000313" key="17">
    <source>
        <dbReference type="EMBL" id="CAL8110870.1"/>
    </source>
</evidence>
<dbReference type="Pfam" id="PF00111">
    <property type="entry name" value="Fer2"/>
    <property type="match status" value="1"/>
</dbReference>
<evidence type="ECO:0000256" key="14">
    <source>
        <dbReference type="SAM" id="MobiDB-lite"/>
    </source>
</evidence>
<gene>
    <name evidence="17" type="ORF">ODALV1_LOCUS14506</name>
</gene>
<dbReference type="InterPro" id="IPR000674">
    <property type="entry name" value="Ald_Oxase/Xan_DH_a/b"/>
</dbReference>
<dbReference type="EMBL" id="CAXLJM020000046">
    <property type="protein sequence ID" value="CAL8110870.1"/>
    <property type="molecule type" value="Genomic_DNA"/>
</dbReference>
<evidence type="ECO:0000256" key="5">
    <source>
        <dbReference type="ARBA" id="ARBA00022505"/>
    </source>
</evidence>
<dbReference type="SUPFAM" id="SSF56003">
    <property type="entry name" value="Molybdenum cofactor-binding domain"/>
    <property type="match status" value="1"/>
</dbReference>
<keyword evidence="11" id="KW-0408">Iron</keyword>
<keyword evidence="9" id="KW-0274">FAD</keyword>
<sequence length="1295" mass="143393">MGAEQSQLEKLKDTDFQQNRITFFINGKEYNVQTDGCDPEIGPQYLLVDYLRDKIGLTGTKYMCRQGGCGACMVTVRAIHPVSGQKEVRSANSCLLPLFACDGLEITTVEGLGNKRTGYNPIQQRLVKFGGTQCGFCTPGFVMNMHSVIQDNPRFTTSDVEYSFDGNLCRCTGYRPIIEAFKSLSTNPSEELKLQCSDIEDAIVCPMKTLMAKENSMEVLNVPRNLYLGGTSGEQWFKVTSLPALFDVLERFTSSRTAYRLVAGNTGTGVFPGDGPYQGFIEINDVPELHYTSLDQMGLVLGGGVTITNAISTFDKASQMEGFVYAKEFYDHLRRVAALAVRNRGSIAGNLMLKHAHREFRSDVFLLFESVKATLRIGSSPTFYKDYTLLEFLELDMTGKVILSVHFPTYKGSYYFRSFKVSKRYQHAEAYVNGAFLFKIDPRTFTVLERPSICYGGITPDFVHANATEEFLEGQTLDGVTLKGALLRLKHEAVPNFMPGEASPEYRLGLAQSYLYKFILGVRGNSVGNRLKSGGEDIPRGNNKGKQIFDTDKSKWPLNQPVPKLESFPQTSGEAEYINDIRAELDELFGVFVVTTVANATIKFIDASQALMTPGVVAFVTAKDIPGNNNHAVFLTQQEEIFVESRVRYAGQPVGLLVATDKYTAFNARSKVIVTYDNVRKPVLDIRDSIRTRTKLNERKKEETNLAFPCRGINGQTAKDLRTNISSPQTTNEEVNGELITITGEFFTHAQYHFHMETQNCICIPTEDGMEVLSGTQHMDSVQATVAGCLGVPNNSVSVRVRRLGGAFGAKISKANHIAGACAVAAHVTNKPVRVQMDLGSNMHAIGKRLPYLFKYNLKVDSTGKIHQLDASVYCNPGSVANEPTSLYGALCFQSAYRANNWNLKPEVALTDTAPNTYCRSPGSAQGVAGIETVMEHIAYTLKKDPLEVRQVNFMKKGDPFVGVPGAKLPLDNLLPGMIAELKVNGEYDSRKQFVEVFNQNNRWKKRGISIVPQRYPNYYPDLRFPTLISVYHVDGTVNVSHGGIEMGQGINTKVAQVVAYTLQIPLEKVLVKPSTNLISPNATITGASVGSELVCSSARVACEQLLERLAPLRKQLGNPSWEQLIAAANGRELLLTSQYQHAQGELVSYDIIRCDVIKDCGQSISPLVDIGQIEGAVVMGFSWWLTEELIYDQNTGELLTTDTWQYKPMLPADIPEDLRVTMLRNAPNPFGVLSSKSTGESPFNMSVSVLFALRNAIDSVRREIGNYSWYQMDGPVTREVVRRLCLTSSEQFVV</sequence>
<keyword evidence="7" id="KW-0001">2Fe-2S</keyword>
<dbReference type="InterPro" id="IPR016169">
    <property type="entry name" value="FAD-bd_PCMH_sub2"/>
</dbReference>
<dbReference type="InterPro" id="IPR005107">
    <property type="entry name" value="CO_DH_flav_C"/>
</dbReference>
<proteinExistence type="inferred from homology"/>
<dbReference type="Gene3D" id="3.90.1170.50">
    <property type="entry name" value="Aldehyde oxidase/xanthine dehydrogenase, a/b hammerhead"/>
    <property type="match status" value="1"/>
</dbReference>
<evidence type="ECO:0000256" key="13">
    <source>
        <dbReference type="ARBA" id="ARBA00023140"/>
    </source>
</evidence>
<dbReference type="SUPFAM" id="SSF54292">
    <property type="entry name" value="2Fe-2S ferredoxin-like"/>
    <property type="match status" value="1"/>
</dbReference>
<dbReference type="InterPro" id="IPR016166">
    <property type="entry name" value="FAD-bd_PCMH"/>
</dbReference>
<evidence type="ECO:0000259" key="16">
    <source>
        <dbReference type="PROSITE" id="PS51387"/>
    </source>
</evidence>
<evidence type="ECO:0000256" key="8">
    <source>
        <dbReference type="ARBA" id="ARBA00022723"/>
    </source>
</evidence>
<dbReference type="Gene3D" id="3.30.365.10">
    <property type="entry name" value="Aldehyde oxidase/xanthine dehydrogenase, molybdopterin binding domain"/>
    <property type="match status" value="4"/>
</dbReference>
<evidence type="ECO:0000256" key="7">
    <source>
        <dbReference type="ARBA" id="ARBA00022714"/>
    </source>
</evidence>
<dbReference type="PANTHER" id="PTHR11908:SF132">
    <property type="entry name" value="ALDEHYDE OXIDASE 1-RELATED"/>
    <property type="match status" value="1"/>
</dbReference>
<dbReference type="Pfam" id="PF01799">
    <property type="entry name" value="Fer2_2"/>
    <property type="match status" value="1"/>
</dbReference>